<dbReference type="PRINTS" id="PR01399">
    <property type="entry name" value="ENTSNTHTASED"/>
</dbReference>
<evidence type="ECO:0000256" key="10">
    <source>
        <dbReference type="ARBA" id="ARBA00049176"/>
    </source>
</evidence>
<evidence type="ECO:0000256" key="12">
    <source>
        <dbReference type="PIRSR" id="PIRSR603542-1"/>
    </source>
</evidence>
<evidence type="ECO:0000256" key="5">
    <source>
        <dbReference type="ARBA" id="ARBA00019087"/>
    </source>
</evidence>
<proteinExistence type="inferred from homology"/>
<evidence type="ECO:0000256" key="2">
    <source>
        <dbReference type="ARBA" id="ARBA00004993"/>
    </source>
</evidence>
<dbReference type="GO" id="GO:0009239">
    <property type="term" value="P:enterobactin biosynthetic process"/>
    <property type="evidence" value="ECO:0007669"/>
    <property type="project" value="UniProtKB-UniPathway"/>
</dbReference>
<feature type="binding site" evidence="12">
    <location>
        <position position="173"/>
    </location>
    <ligand>
        <name>CoA</name>
        <dbReference type="ChEBI" id="CHEBI:57287"/>
    </ligand>
</feature>
<evidence type="ECO:0000259" key="14">
    <source>
        <dbReference type="Pfam" id="PF01648"/>
    </source>
</evidence>
<evidence type="ECO:0000313" key="16">
    <source>
        <dbReference type="EMBL" id="MBK4715964.1"/>
    </source>
</evidence>
<comment type="catalytic activity">
    <reaction evidence="11">
        <text>apo-[peptidyl-carrier protein] + CoA = holo-[peptidyl-carrier protein] + adenosine 3',5'-bisphosphate + H(+)</text>
        <dbReference type="Rhea" id="RHEA:46228"/>
        <dbReference type="Rhea" id="RHEA-COMP:11479"/>
        <dbReference type="Rhea" id="RHEA-COMP:11480"/>
        <dbReference type="ChEBI" id="CHEBI:15378"/>
        <dbReference type="ChEBI" id="CHEBI:29999"/>
        <dbReference type="ChEBI" id="CHEBI:57287"/>
        <dbReference type="ChEBI" id="CHEBI:58343"/>
        <dbReference type="ChEBI" id="CHEBI:64479"/>
    </reaction>
</comment>
<sequence>MLQTLSQSTLPPFLPQIAEGRVITQPHVRFCSATFSREGYSDALFSQLGIMLPQSLHSAVEKRRAEYLAGRWCCHRLLAVQGVAGDVTRGLEDRAPRWPAGIYGSISHADNRAIAAAVYADKPWRIGIDVERFNPKVMQDIASEIVDDKELACLRQRPGDLLLSVLLAFSAKESLYKALWPEVRAFFGFDAAALVAIKAGIFTLSLRRALAPRLPAGLCFNGVWRYNAPFITTLICAPL</sequence>
<keyword evidence="6 16" id="KW-0808">Transferase</keyword>
<comment type="subunit">
    <text evidence="4">EntB, EntD, EntE, and EntF form a multienzyme complex called enterobactin synthase.</text>
</comment>
<comment type="caution">
    <text evidence="16">The sequence shown here is derived from an EMBL/GenBank/DDBJ whole genome shotgun (WGS) entry which is preliminary data.</text>
</comment>
<dbReference type="UniPathway" id="UPA00017"/>
<feature type="binding site" evidence="12">
    <location>
        <position position="63"/>
    </location>
    <ligand>
        <name>CoA</name>
        <dbReference type="ChEBI" id="CHEBI:57287"/>
    </ligand>
</feature>
<feature type="binding site" evidence="12">
    <location>
        <position position="71"/>
    </location>
    <ligand>
        <name>CoA</name>
        <dbReference type="ChEBI" id="CHEBI:57287"/>
    </ligand>
</feature>
<dbReference type="GO" id="GO:0009366">
    <property type="term" value="C:enterobactin synthetase complex"/>
    <property type="evidence" value="ECO:0007669"/>
    <property type="project" value="InterPro"/>
</dbReference>
<keyword evidence="17" id="KW-1185">Reference proteome</keyword>
<comment type="function">
    <text evidence="1">Involved in the biosynthesis of the siderophore enterobactin (enterochelin), which is a macrocyclic trimeric lactone of N-(2,3-dihydroxybenzoyl)-serine. The serine trilactone serves as a scaffolding for the three catechol functionalities that provide hexadentate coordination for the tightly ligated iron(2+) atoms. Plays an essential role in the assembly of the enterobactin by catalyzing the transfer of the 4'-phosphopantetheine (Ppant) moiety from coenzyme A to the apo-domains of both EntB (ArCP domain) and EntF (PCP domain) to yield their holo-forms which make them competent for the activation of 2,3-dihydroxybenzoate (DHB) and L-serine, respectively.</text>
</comment>
<dbReference type="RefSeq" id="WP_238714176.1">
    <property type="nucleotide sequence ID" value="NZ_JAEPBH010000028.1"/>
</dbReference>
<comment type="similarity">
    <text evidence="3">Belongs to the P-Pant transferase superfamily. EntD family.</text>
</comment>
<dbReference type="EMBL" id="JAEPBH010000028">
    <property type="protein sequence ID" value="MBK4715964.1"/>
    <property type="molecule type" value="Genomic_DNA"/>
</dbReference>
<feature type="binding site" evidence="12">
    <location>
        <position position="129"/>
    </location>
    <ligand>
        <name>CoA</name>
        <dbReference type="ChEBI" id="CHEBI:57287"/>
    </ligand>
</feature>
<protein>
    <recommendedName>
        <fullName evidence="5">Enterobactin synthase component D</fullName>
    </recommendedName>
    <alternativeName>
        <fullName evidence="8">4'-phosphopantetheinyl transferase EntD</fullName>
    </alternativeName>
    <alternativeName>
        <fullName evidence="9">Enterochelin synthase D</fullName>
    </alternativeName>
</protein>
<evidence type="ECO:0000256" key="11">
    <source>
        <dbReference type="ARBA" id="ARBA00049191"/>
    </source>
</evidence>
<dbReference type="Proteomes" id="UP000659047">
    <property type="component" value="Unassembled WGS sequence"/>
</dbReference>
<dbReference type="SUPFAM" id="SSF56214">
    <property type="entry name" value="4'-phosphopantetheinyl transferase"/>
    <property type="match status" value="1"/>
</dbReference>
<comment type="pathway">
    <text evidence="2">Siderophore biosynthesis; enterobactin biosynthesis.</text>
</comment>
<evidence type="ECO:0000256" key="6">
    <source>
        <dbReference type="ARBA" id="ARBA00022679"/>
    </source>
</evidence>
<reference evidence="16" key="1">
    <citation type="submission" date="2021-01" db="EMBL/GenBank/DDBJ databases">
        <title>Intestinitalea alba gen. nov., sp. nov., a novel genus of the family Enterobacteriaceae, isolated from the gut of the plastic-eating mealworm Tenebrio molitor L.</title>
        <authorList>
            <person name="Yang Y."/>
        </authorList>
    </citation>
    <scope>NUCLEOTIDE SEQUENCE</scope>
    <source>
        <strain evidence="16">BIT-L3</strain>
    </source>
</reference>
<dbReference type="InterPro" id="IPR008278">
    <property type="entry name" value="4-PPantetheinyl_Trfase_dom"/>
</dbReference>
<dbReference type="GO" id="GO:0008897">
    <property type="term" value="F:holo-[acyl-carrier-protein] synthase activity"/>
    <property type="evidence" value="ECO:0007669"/>
    <property type="project" value="InterPro"/>
</dbReference>
<comment type="catalytic activity">
    <reaction evidence="10">
        <text>apo-[aryl-carrier protein] + CoA = holo-[aryl-carrier protein] + adenosine 3',5'-bisphosphate + H(+)</text>
        <dbReference type="Rhea" id="RHEA:48404"/>
        <dbReference type="Rhea" id="RHEA-COMP:15903"/>
        <dbReference type="Rhea" id="RHEA-COMP:17557"/>
        <dbReference type="ChEBI" id="CHEBI:15378"/>
        <dbReference type="ChEBI" id="CHEBI:29999"/>
        <dbReference type="ChEBI" id="CHEBI:57287"/>
        <dbReference type="ChEBI" id="CHEBI:58343"/>
        <dbReference type="ChEBI" id="CHEBI:64479"/>
    </reaction>
</comment>
<evidence type="ECO:0000256" key="7">
    <source>
        <dbReference type="ARBA" id="ARBA00023191"/>
    </source>
</evidence>
<dbReference type="InterPro" id="IPR003542">
    <property type="entry name" value="Enbac_synth_compD-like"/>
</dbReference>
<feature type="domain" description="4'-phosphopantetheinyl transferase" evidence="14">
    <location>
        <begin position="125"/>
        <end position="207"/>
    </location>
</feature>
<organism evidence="16 17">
    <name type="scientific">Tenebrionibacter intestinalis</name>
    <dbReference type="NCBI Taxonomy" id="2799638"/>
    <lineage>
        <taxon>Bacteria</taxon>
        <taxon>Pseudomonadati</taxon>
        <taxon>Pseudomonadota</taxon>
        <taxon>Gammaproteobacteria</taxon>
        <taxon>Enterobacterales</taxon>
        <taxon>Enterobacteriaceae</taxon>
        <taxon>Tenebrionibacter/Tenebrionicola group</taxon>
        <taxon>Tenebrionibacter</taxon>
    </lineage>
</organism>
<dbReference type="GO" id="GO:0005886">
    <property type="term" value="C:plasma membrane"/>
    <property type="evidence" value="ECO:0007669"/>
    <property type="project" value="TreeGrafter"/>
</dbReference>
<dbReference type="Pfam" id="PF01648">
    <property type="entry name" value="ACPS"/>
    <property type="match status" value="1"/>
</dbReference>
<dbReference type="InterPro" id="IPR037143">
    <property type="entry name" value="4-PPantetheinyl_Trfase_dom_sf"/>
</dbReference>
<keyword evidence="7" id="KW-0259">Enterobactin biosynthesis</keyword>
<dbReference type="Pfam" id="PF17837">
    <property type="entry name" value="4PPT_N"/>
    <property type="match status" value="1"/>
</dbReference>
<keyword evidence="13" id="KW-0479">Metal-binding</keyword>
<feature type="binding site" evidence="12">
    <location>
        <position position="177"/>
    </location>
    <ligand>
        <name>CoA</name>
        <dbReference type="ChEBI" id="CHEBI:57287"/>
    </ligand>
</feature>
<evidence type="ECO:0000256" key="8">
    <source>
        <dbReference type="ARBA" id="ARBA00029894"/>
    </source>
</evidence>
<evidence type="ECO:0000256" key="9">
    <source>
        <dbReference type="ARBA" id="ARBA00031996"/>
    </source>
</evidence>
<evidence type="ECO:0000256" key="4">
    <source>
        <dbReference type="ARBA" id="ARBA00011503"/>
    </source>
</evidence>
<dbReference type="AlphaFoldDB" id="A0A8K0V6M6"/>
<evidence type="ECO:0000256" key="13">
    <source>
        <dbReference type="PIRSR" id="PIRSR603542-2"/>
    </source>
</evidence>
<evidence type="ECO:0000259" key="15">
    <source>
        <dbReference type="Pfam" id="PF17837"/>
    </source>
</evidence>
<keyword evidence="13" id="KW-0460">Magnesium</keyword>
<comment type="cofactor">
    <cofactor evidence="13">
        <name>Mg(2+)</name>
        <dbReference type="ChEBI" id="CHEBI:18420"/>
    </cofactor>
</comment>
<accession>A0A8K0V6M6</accession>
<evidence type="ECO:0000256" key="3">
    <source>
        <dbReference type="ARBA" id="ARBA00008342"/>
    </source>
</evidence>
<dbReference type="PANTHER" id="PTHR38096">
    <property type="entry name" value="ENTEROBACTIN SYNTHASE COMPONENT D"/>
    <property type="match status" value="1"/>
</dbReference>
<name>A0A8K0V6M6_9ENTR</name>
<evidence type="ECO:0000256" key="1">
    <source>
        <dbReference type="ARBA" id="ARBA00003937"/>
    </source>
</evidence>
<dbReference type="PANTHER" id="PTHR38096:SF1">
    <property type="entry name" value="ENTEROBACTIN SYNTHASE COMPONENT D"/>
    <property type="match status" value="1"/>
</dbReference>
<feature type="binding site" evidence="13">
    <location>
        <position position="131"/>
    </location>
    <ligand>
        <name>Mg(2+)</name>
        <dbReference type="ChEBI" id="CHEBI:18420"/>
    </ligand>
</feature>
<feature type="binding site" evidence="12">
    <location>
        <begin position="107"/>
        <end position="108"/>
    </location>
    <ligand>
        <name>CoA</name>
        <dbReference type="ChEBI" id="CHEBI:57287"/>
    </ligand>
</feature>
<dbReference type="GO" id="GO:0000287">
    <property type="term" value="F:magnesium ion binding"/>
    <property type="evidence" value="ECO:0007669"/>
    <property type="project" value="InterPro"/>
</dbReference>
<feature type="domain" description="4'-phosphopantetheinyl transferase N-terminal" evidence="15">
    <location>
        <begin position="55"/>
        <end position="117"/>
    </location>
</feature>
<gene>
    <name evidence="16" type="ORF">JJB97_11640</name>
</gene>
<dbReference type="InterPro" id="IPR041354">
    <property type="entry name" value="4PPT_N"/>
</dbReference>
<feature type="binding site" evidence="13">
    <location>
        <position position="129"/>
    </location>
    <ligand>
        <name>Mg(2+)</name>
        <dbReference type="ChEBI" id="CHEBI:18420"/>
    </ligand>
</feature>
<evidence type="ECO:0000313" key="17">
    <source>
        <dbReference type="Proteomes" id="UP000659047"/>
    </source>
</evidence>